<dbReference type="InterPro" id="IPR035965">
    <property type="entry name" value="PAS-like_dom_sf"/>
</dbReference>
<dbReference type="RefSeq" id="WP_189378603.1">
    <property type="nucleotide sequence ID" value="NZ_BNAH01000010.1"/>
</dbReference>
<evidence type="ECO:0000313" key="6">
    <source>
        <dbReference type="EMBL" id="GHE94677.1"/>
    </source>
</evidence>
<dbReference type="PANTHER" id="PTHR45138:SF9">
    <property type="entry name" value="DIGUANYLATE CYCLASE DGCM-RELATED"/>
    <property type="match status" value="1"/>
</dbReference>
<dbReference type="SUPFAM" id="SSF55073">
    <property type="entry name" value="Nucleotide cyclase"/>
    <property type="match status" value="1"/>
</dbReference>
<gene>
    <name evidence="6" type="ORF">GCM10011501_25140</name>
</gene>
<evidence type="ECO:0000256" key="2">
    <source>
        <dbReference type="ARBA" id="ARBA00034247"/>
    </source>
</evidence>
<dbReference type="InterPro" id="IPR001610">
    <property type="entry name" value="PAC"/>
</dbReference>
<organism evidence="6 7">
    <name type="scientific">Thalassotalea profundi</name>
    <dbReference type="NCBI Taxonomy" id="2036687"/>
    <lineage>
        <taxon>Bacteria</taxon>
        <taxon>Pseudomonadati</taxon>
        <taxon>Pseudomonadota</taxon>
        <taxon>Gammaproteobacteria</taxon>
        <taxon>Alteromonadales</taxon>
        <taxon>Colwelliaceae</taxon>
        <taxon>Thalassotalea</taxon>
    </lineage>
</organism>
<protein>
    <recommendedName>
        <fullName evidence="1">diguanylate cyclase</fullName>
        <ecNumber evidence="1">2.7.7.65</ecNumber>
    </recommendedName>
</protein>
<sequence length="339" mass="39642">MENIYKHQTVEQSDNTLNSILALIVEGVWDWNSNTGQVTRSPGWFRMLEYEIDYSKNDVFTWENIIHPDDYSRVMKHFESYLYGKLDHYEIQYRCRKSDGSYLWIVDRGKAIEFNQDGSVARMIGAHHNIDKQKSIELEYSHQNQLLKEGNLTLEKIVRKKAEQLEKKNKLLEKKLIEIKSISNIDSLTKVANRNKFENELEQEVLRANRYHHALSLVIFDIDHFKEINDSYGHKVGDRILCHLSELVSANIRDVDLLARWGGDEFVIIFPELCREKAHIACEKLKALINENKMSDDISVSCSFGVSQYKLGDTLDELFQRVDNLLYYSKEKGRNTVQS</sequence>
<evidence type="ECO:0000313" key="7">
    <source>
        <dbReference type="Proteomes" id="UP000626370"/>
    </source>
</evidence>
<evidence type="ECO:0000259" key="4">
    <source>
        <dbReference type="PROSITE" id="PS50113"/>
    </source>
</evidence>
<accession>A0ABQ3IW47</accession>
<name>A0ABQ3IW47_9GAMM</name>
<feature type="coiled-coil region" evidence="3">
    <location>
        <begin position="154"/>
        <end position="182"/>
    </location>
</feature>
<dbReference type="EC" id="2.7.7.65" evidence="1"/>
<dbReference type="Gene3D" id="3.30.450.20">
    <property type="entry name" value="PAS domain"/>
    <property type="match status" value="1"/>
</dbReference>
<dbReference type="InterPro" id="IPR029787">
    <property type="entry name" value="Nucleotide_cyclase"/>
</dbReference>
<comment type="caution">
    <text evidence="6">The sequence shown here is derived from an EMBL/GenBank/DDBJ whole genome shotgun (WGS) entry which is preliminary data.</text>
</comment>
<evidence type="ECO:0000256" key="3">
    <source>
        <dbReference type="SAM" id="Coils"/>
    </source>
</evidence>
<dbReference type="PROSITE" id="PS50887">
    <property type="entry name" value="GGDEF"/>
    <property type="match status" value="1"/>
</dbReference>
<dbReference type="SMART" id="SM00086">
    <property type="entry name" value="PAC"/>
    <property type="match status" value="1"/>
</dbReference>
<dbReference type="PANTHER" id="PTHR45138">
    <property type="entry name" value="REGULATORY COMPONENTS OF SENSORY TRANSDUCTION SYSTEM"/>
    <property type="match status" value="1"/>
</dbReference>
<evidence type="ECO:0000256" key="1">
    <source>
        <dbReference type="ARBA" id="ARBA00012528"/>
    </source>
</evidence>
<feature type="domain" description="PAC" evidence="4">
    <location>
        <begin position="89"/>
        <end position="142"/>
    </location>
</feature>
<dbReference type="Pfam" id="PF00990">
    <property type="entry name" value="GGDEF"/>
    <property type="match status" value="1"/>
</dbReference>
<evidence type="ECO:0000259" key="5">
    <source>
        <dbReference type="PROSITE" id="PS50887"/>
    </source>
</evidence>
<dbReference type="PROSITE" id="PS50113">
    <property type="entry name" value="PAC"/>
    <property type="match status" value="1"/>
</dbReference>
<dbReference type="SMART" id="SM00267">
    <property type="entry name" value="GGDEF"/>
    <property type="match status" value="1"/>
</dbReference>
<dbReference type="InterPro" id="IPR000160">
    <property type="entry name" value="GGDEF_dom"/>
</dbReference>
<keyword evidence="3" id="KW-0175">Coiled coil</keyword>
<dbReference type="Gene3D" id="3.30.70.270">
    <property type="match status" value="1"/>
</dbReference>
<dbReference type="Proteomes" id="UP000626370">
    <property type="component" value="Unassembled WGS sequence"/>
</dbReference>
<dbReference type="InterPro" id="IPR050469">
    <property type="entry name" value="Diguanylate_Cyclase"/>
</dbReference>
<dbReference type="InterPro" id="IPR043128">
    <property type="entry name" value="Rev_trsase/Diguanyl_cyclase"/>
</dbReference>
<dbReference type="NCBIfam" id="TIGR00254">
    <property type="entry name" value="GGDEF"/>
    <property type="match status" value="1"/>
</dbReference>
<dbReference type="SUPFAM" id="SSF55785">
    <property type="entry name" value="PYP-like sensor domain (PAS domain)"/>
    <property type="match status" value="1"/>
</dbReference>
<dbReference type="CDD" id="cd01949">
    <property type="entry name" value="GGDEF"/>
    <property type="match status" value="1"/>
</dbReference>
<dbReference type="InterPro" id="IPR013655">
    <property type="entry name" value="PAS_fold_3"/>
</dbReference>
<feature type="domain" description="GGDEF" evidence="5">
    <location>
        <begin position="213"/>
        <end position="339"/>
    </location>
</feature>
<comment type="catalytic activity">
    <reaction evidence="2">
        <text>2 GTP = 3',3'-c-di-GMP + 2 diphosphate</text>
        <dbReference type="Rhea" id="RHEA:24898"/>
        <dbReference type="ChEBI" id="CHEBI:33019"/>
        <dbReference type="ChEBI" id="CHEBI:37565"/>
        <dbReference type="ChEBI" id="CHEBI:58805"/>
        <dbReference type="EC" id="2.7.7.65"/>
    </reaction>
</comment>
<dbReference type="Pfam" id="PF08447">
    <property type="entry name" value="PAS_3"/>
    <property type="match status" value="1"/>
</dbReference>
<dbReference type="EMBL" id="BNAH01000010">
    <property type="protein sequence ID" value="GHE94677.1"/>
    <property type="molecule type" value="Genomic_DNA"/>
</dbReference>
<proteinExistence type="predicted"/>
<keyword evidence="7" id="KW-1185">Reference proteome</keyword>
<dbReference type="InterPro" id="IPR000700">
    <property type="entry name" value="PAS-assoc_C"/>
</dbReference>
<reference evidence="7" key="1">
    <citation type="journal article" date="2019" name="Int. J. Syst. Evol. Microbiol.">
        <title>The Global Catalogue of Microorganisms (GCM) 10K type strain sequencing project: providing services to taxonomists for standard genome sequencing and annotation.</title>
        <authorList>
            <consortium name="The Broad Institute Genomics Platform"/>
            <consortium name="The Broad Institute Genome Sequencing Center for Infectious Disease"/>
            <person name="Wu L."/>
            <person name="Ma J."/>
        </authorList>
    </citation>
    <scope>NUCLEOTIDE SEQUENCE [LARGE SCALE GENOMIC DNA]</scope>
    <source>
        <strain evidence="7">CGMCC 1.15922</strain>
    </source>
</reference>